<name>A0A9W5V5M5_BACCE</name>
<dbReference type="InterPro" id="IPR036263">
    <property type="entry name" value="Chorismate_II_sf"/>
</dbReference>
<dbReference type="Gene3D" id="1.20.59.10">
    <property type="entry name" value="Chorismate mutase"/>
    <property type="match status" value="1"/>
</dbReference>
<dbReference type="InterPro" id="IPR002701">
    <property type="entry name" value="CM_II_prokaryot"/>
</dbReference>
<dbReference type="SUPFAM" id="SSF48600">
    <property type="entry name" value="Chorismate mutase II"/>
    <property type="match status" value="1"/>
</dbReference>
<protein>
    <submittedName>
        <fullName evidence="2">Chorismate mutase</fullName>
    </submittedName>
</protein>
<dbReference type="EMBL" id="AHFL01000088">
    <property type="protein sequence ID" value="EOO57822.1"/>
    <property type="molecule type" value="Genomic_DNA"/>
</dbReference>
<dbReference type="Proteomes" id="UP000014023">
    <property type="component" value="Unassembled WGS sequence"/>
</dbReference>
<dbReference type="PROSITE" id="PS51168">
    <property type="entry name" value="CHORISMATE_MUT_2"/>
    <property type="match status" value="1"/>
</dbReference>
<feature type="domain" description="Chorismate mutase" evidence="1">
    <location>
        <begin position="1"/>
        <end position="88"/>
    </location>
</feature>
<dbReference type="Pfam" id="PF01817">
    <property type="entry name" value="CM_2"/>
    <property type="match status" value="1"/>
</dbReference>
<reference evidence="2 3" key="1">
    <citation type="submission" date="2012-12" db="EMBL/GenBank/DDBJ databases">
        <title>The Genome Sequence of Bacillus cereus VD196.</title>
        <authorList>
            <consortium name="The Broad Institute Genome Sequencing Platform"/>
            <consortium name="The Broad Institute Genome Sequencing Center for Infectious Disease"/>
            <person name="Feldgarden M."/>
            <person name="Van der Auwera G.A."/>
            <person name="Mahillon J."/>
            <person name="Duprez V."/>
            <person name="Timmery S."/>
            <person name="Mattelet C."/>
            <person name="Dierick K."/>
            <person name="Sun M."/>
            <person name="Yu Z."/>
            <person name="Zhu L."/>
            <person name="Hu X."/>
            <person name="Shank E.B."/>
            <person name="Swiecicka I."/>
            <person name="Hansen B.M."/>
            <person name="Andrup L."/>
            <person name="Walker B."/>
            <person name="Young S.K."/>
            <person name="Zeng Q."/>
            <person name="Gargeya S."/>
            <person name="Fitzgerald M."/>
            <person name="Haas B."/>
            <person name="Abouelleil A."/>
            <person name="Alvarado L."/>
            <person name="Arachchi H.M."/>
            <person name="Berlin A.M."/>
            <person name="Chapman S.B."/>
            <person name="Dewar J."/>
            <person name="Goldberg J."/>
            <person name="Griggs A."/>
            <person name="Gujja S."/>
            <person name="Hansen M."/>
            <person name="Howarth C."/>
            <person name="Imamovic A."/>
            <person name="Larimer J."/>
            <person name="McCowan C."/>
            <person name="Murphy C."/>
            <person name="Neiman D."/>
            <person name="Pearson M."/>
            <person name="Priest M."/>
            <person name="Roberts A."/>
            <person name="Saif S."/>
            <person name="Shea T."/>
            <person name="Sisk P."/>
            <person name="Sykes S."/>
            <person name="Wortman J."/>
            <person name="Nusbaum C."/>
            <person name="Birren B."/>
        </authorList>
    </citation>
    <scope>NUCLEOTIDE SEQUENCE [LARGE SCALE GENOMIC DNA]</scope>
    <source>
        <strain evidence="2 3">VD196</strain>
    </source>
</reference>
<evidence type="ECO:0000313" key="3">
    <source>
        <dbReference type="Proteomes" id="UP000014023"/>
    </source>
</evidence>
<evidence type="ECO:0000313" key="2">
    <source>
        <dbReference type="EMBL" id="EOO57822.1"/>
    </source>
</evidence>
<organism evidence="2 3">
    <name type="scientific">Bacillus cereus VD196</name>
    <dbReference type="NCBI Taxonomy" id="1053243"/>
    <lineage>
        <taxon>Bacteria</taxon>
        <taxon>Bacillati</taxon>
        <taxon>Bacillota</taxon>
        <taxon>Bacilli</taxon>
        <taxon>Bacillales</taxon>
        <taxon>Bacillaceae</taxon>
        <taxon>Bacillus</taxon>
        <taxon>Bacillus cereus group</taxon>
    </lineage>
</organism>
<dbReference type="InterPro" id="IPR036979">
    <property type="entry name" value="CM_dom_sf"/>
</dbReference>
<comment type="caution">
    <text evidence="2">The sequence shown here is derived from an EMBL/GenBank/DDBJ whole genome shotgun (WGS) entry which is preliminary data.</text>
</comment>
<proteinExistence type="predicted"/>
<evidence type="ECO:0000259" key="1">
    <source>
        <dbReference type="PROSITE" id="PS51168"/>
    </source>
</evidence>
<accession>A0A9W5V5M5</accession>
<dbReference type="AlphaFoldDB" id="A0A9W5V5M5"/>
<dbReference type="GO" id="GO:0046417">
    <property type="term" value="P:chorismate metabolic process"/>
    <property type="evidence" value="ECO:0007669"/>
    <property type="project" value="InterPro"/>
</dbReference>
<dbReference type="GO" id="GO:0004106">
    <property type="term" value="F:chorismate mutase activity"/>
    <property type="evidence" value="ECO:0007669"/>
    <property type="project" value="InterPro"/>
</dbReference>
<gene>
    <name evidence="2" type="ORF">IKE_06275</name>
</gene>
<dbReference type="RefSeq" id="WP_001059845.1">
    <property type="nucleotide sequence ID" value="NZ_KB976272.1"/>
</dbReference>
<sequence>MNNIQILRRAITDLDRELLGILNKRGQIVRKIGTEKKKLNLNIYDSKREDELLTKLKDSNNGPYSSQMIEEIFKCIFKFSKDLQKTENY</sequence>
<dbReference type="SMART" id="SM00830">
    <property type="entry name" value="CM_2"/>
    <property type="match status" value="1"/>
</dbReference>